<accession>A0A382EES9</accession>
<dbReference type="AlphaFoldDB" id="A0A382EES9"/>
<name>A0A382EES9_9ZZZZ</name>
<organism evidence="1">
    <name type="scientific">marine metagenome</name>
    <dbReference type="NCBI Taxonomy" id="408172"/>
    <lineage>
        <taxon>unclassified sequences</taxon>
        <taxon>metagenomes</taxon>
        <taxon>ecological metagenomes</taxon>
    </lineage>
</organism>
<protein>
    <submittedName>
        <fullName evidence="1">Uncharacterized protein</fullName>
    </submittedName>
</protein>
<dbReference type="EMBL" id="UINC01043814">
    <property type="protein sequence ID" value="SVB48377.1"/>
    <property type="molecule type" value="Genomic_DNA"/>
</dbReference>
<sequence length="210" mass="22334">MIARDTLTIQNHTEGDGAAARLTNIAFQGWSDGEDSANDYFQGFASTTFTGSGLNDLTYSGNYNSTTVRTYRVKIDAAAATDTYTWSDDGGSTWEATGVAITGSAQELNNGIVITFAATTGHTLNEYWEITTIITTTAMHKLGEIVVDHEGTSADDKGEMVVKTNNGSGVNLIQTYHSNGDSTFTAKCYNSDGAHGLITIRDTSGTIVNT</sequence>
<reference evidence="1" key="1">
    <citation type="submission" date="2018-05" db="EMBL/GenBank/DDBJ databases">
        <authorList>
            <person name="Lanie J.A."/>
            <person name="Ng W.-L."/>
            <person name="Kazmierczak K.M."/>
            <person name="Andrzejewski T.M."/>
            <person name="Davidsen T.M."/>
            <person name="Wayne K.J."/>
            <person name="Tettelin H."/>
            <person name="Glass J.I."/>
            <person name="Rusch D."/>
            <person name="Podicherti R."/>
            <person name="Tsui H.-C.T."/>
            <person name="Winkler M.E."/>
        </authorList>
    </citation>
    <scope>NUCLEOTIDE SEQUENCE</scope>
</reference>
<evidence type="ECO:0000313" key="1">
    <source>
        <dbReference type="EMBL" id="SVB48377.1"/>
    </source>
</evidence>
<proteinExistence type="predicted"/>
<gene>
    <name evidence="1" type="ORF">METZ01_LOCUS201231</name>
</gene>